<dbReference type="AlphaFoldDB" id="A0A2N8PN88"/>
<evidence type="ECO:0000313" key="1">
    <source>
        <dbReference type="EMBL" id="PNE42483.1"/>
    </source>
</evidence>
<organism evidence="1 2">
    <name type="scientific">Streptomyces noursei</name>
    <name type="common">Streptomyces albulus</name>
    <dbReference type="NCBI Taxonomy" id="1971"/>
    <lineage>
        <taxon>Bacteria</taxon>
        <taxon>Bacillati</taxon>
        <taxon>Actinomycetota</taxon>
        <taxon>Actinomycetes</taxon>
        <taxon>Kitasatosporales</taxon>
        <taxon>Streptomycetaceae</taxon>
        <taxon>Streptomyces</taxon>
    </lineage>
</organism>
<gene>
    <name evidence="1" type="ORF">AOB60_18715</name>
</gene>
<comment type="caution">
    <text evidence="1">The sequence shown here is derived from an EMBL/GenBank/DDBJ whole genome shotgun (WGS) entry which is preliminary data.</text>
</comment>
<dbReference type="RefSeq" id="WP_073442404.1">
    <property type="nucleotide sequence ID" value="NZ_CP070326.1"/>
</dbReference>
<sequence>MSEARTPAQIEADIVRRRQDLAVTLDEIGVRLHPKTIMDDAKAKASAAVDRTAGRAYVAVNRLVSDVRGQLVSEEGAPRLERIIPVAMIGVAVVGLLALGSKKRHK</sequence>
<dbReference type="GeneID" id="79898370"/>
<name>A0A2N8PN88_STRNR</name>
<keyword evidence="2" id="KW-1185">Reference proteome</keyword>
<accession>A0A2N8PN88</accession>
<dbReference type="InterPro" id="IPR022062">
    <property type="entry name" value="DUF3618"/>
</dbReference>
<reference evidence="2" key="1">
    <citation type="submission" date="2015-09" db="EMBL/GenBank/DDBJ databases">
        <authorList>
            <person name="Graham D.E."/>
            <person name="Mahan K.M."/>
            <person name="Klingeman D.M."/>
            <person name="Fida T."/>
            <person name="Giannone R.J."/>
            <person name="Hettich R.L."/>
            <person name="Parry R.J."/>
            <person name="Spain J.C."/>
        </authorList>
    </citation>
    <scope>NUCLEOTIDE SEQUENCE [LARGE SCALE GENOMIC DNA]</scope>
    <source>
        <strain evidence="2">JCM 4701</strain>
    </source>
</reference>
<evidence type="ECO:0008006" key="3">
    <source>
        <dbReference type="Google" id="ProtNLM"/>
    </source>
</evidence>
<protein>
    <recommendedName>
        <fullName evidence="3">DUF3618 domain-containing protein</fullName>
    </recommendedName>
</protein>
<dbReference type="Proteomes" id="UP000236047">
    <property type="component" value="Unassembled WGS sequence"/>
</dbReference>
<evidence type="ECO:0000313" key="2">
    <source>
        <dbReference type="Proteomes" id="UP000236047"/>
    </source>
</evidence>
<proteinExistence type="predicted"/>
<dbReference type="EMBL" id="LJSN01000002">
    <property type="protein sequence ID" value="PNE42483.1"/>
    <property type="molecule type" value="Genomic_DNA"/>
</dbReference>
<dbReference type="Pfam" id="PF12277">
    <property type="entry name" value="DUF3618"/>
    <property type="match status" value="1"/>
</dbReference>